<protein>
    <recommendedName>
        <fullName evidence="4">C3H1-type domain-containing protein</fullName>
    </recommendedName>
</protein>
<keyword evidence="1" id="KW-0479">Metal-binding</keyword>
<accession>A0A5C3QKF0</accession>
<dbReference type="Pfam" id="PF25540">
    <property type="entry name" value="DUF7923"/>
    <property type="match status" value="1"/>
</dbReference>
<dbReference type="PANTHER" id="PTHR37543">
    <property type="entry name" value="CCCH ZINC FINGER DNA BINDING PROTEIN (AFU_ORTHOLOGUE AFUA_5G12760)"/>
    <property type="match status" value="1"/>
</dbReference>
<dbReference type="Gene3D" id="4.10.1000.10">
    <property type="entry name" value="Zinc finger, CCCH-type"/>
    <property type="match status" value="1"/>
</dbReference>
<gene>
    <name evidence="5" type="ORF">BDV98DRAFT_569434</name>
</gene>
<evidence type="ECO:0000256" key="3">
    <source>
        <dbReference type="SAM" id="MobiDB-lite"/>
    </source>
</evidence>
<keyword evidence="2" id="KW-0175">Coiled coil</keyword>
<feature type="coiled-coil region" evidence="2">
    <location>
        <begin position="44"/>
        <end position="78"/>
    </location>
</feature>
<dbReference type="PANTHER" id="PTHR37543:SF1">
    <property type="entry name" value="CCCH ZINC FINGER DNA BINDING PROTEIN (AFU_ORTHOLOGUE AFUA_5G12760)"/>
    <property type="match status" value="1"/>
</dbReference>
<feature type="zinc finger region" description="C3H1-type" evidence="1">
    <location>
        <begin position="387"/>
        <end position="415"/>
    </location>
</feature>
<dbReference type="InterPro" id="IPR000571">
    <property type="entry name" value="Znf_CCCH"/>
</dbReference>
<dbReference type="EMBL" id="ML178828">
    <property type="protein sequence ID" value="TFL00699.1"/>
    <property type="molecule type" value="Genomic_DNA"/>
</dbReference>
<proteinExistence type="predicted"/>
<keyword evidence="6" id="KW-1185">Reference proteome</keyword>
<sequence>MQNNVSDASASKSHFEGLFDQLKGEFVHLSQDNAQLQKMVDTDLAAYKSAFASAEQEKAQLQALLDQREERIHSLEIQLRGYRISVIIDGDGAIFAPNFISHGRDGGHEAAHQLFDQVKRYLNTNFGEHSYQIWVYIFFNKRGLMEALGKSPLSQLKATFEDFVIGFNQASTQISMVDVGFGKEAADSKVKASLDRDVSLPQTFKVFFGGCHDNGYATSLRTLLTGGLGDKVVLLTSYNEMAKGLSELGLNVMTVPGLFMEQKLSTFGNHSVLSSTQDKGVNPNYVRKTDNVAVNLPSGSSSPSLRSPKAASNGKLSPRRQSISSSQQSPPPSPARPVLIPNLALNKQSPPPCTTFYLIGHCPFQKGCKYGHNYELSEQHIAELRSIARMSPCSFLIKGNVCTKGGDCIYGHKCPRGRKCPFLKQGRCKFSAADMHNIT</sequence>
<feature type="domain" description="C3H1-type" evidence="4">
    <location>
        <begin position="347"/>
        <end position="375"/>
    </location>
</feature>
<keyword evidence="1" id="KW-0863">Zinc-finger</keyword>
<feature type="compositionally biased region" description="Low complexity" evidence="3">
    <location>
        <begin position="319"/>
        <end position="328"/>
    </location>
</feature>
<keyword evidence="1" id="KW-0862">Zinc</keyword>
<evidence type="ECO:0000259" key="4">
    <source>
        <dbReference type="PROSITE" id="PS50103"/>
    </source>
</evidence>
<feature type="domain" description="C3H1-type" evidence="4">
    <location>
        <begin position="387"/>
        <end position="415"/>
    </location>
</feature>
<dbReference type="InterPro" id="IPR057683">
    <property type="entry name" value="DUF7923"/>
</dbReference>
<dbReference type="InterPro" id="IPR057654">
    <property type="entry name" value="Znf-CCCH_tandem"/>
</dbReference>
<organism evidence="5 6">
    <name type="scientific">Pterulicium gracile</name>
    <dbReference type="NCBI Taxonomy" id="1884261"/>
    <lineage>
        <taxon>Eukaryota</taxon>
        <taxon>Fungi</taxon>
        <taxon>Dikarya</taxon>
        <taxon>Basidiomycota</taxon>
        <taxon>Agaricomycotina</taxon>
        <taxon>Agaricomycetes</taxon>
        <taxon>Agaricomycetidae</taxon>
        <taxon>Agaricales</taxon>
        <taxon>Pleurotineae</taxon>
        <taxon>Pterulaceae</taxon>
        <taxon>Pterulicium</taxon>
    </lineage>
</organism>
<reference evidence="5 6" key="1">
    <citation type="journal article" date="2019" name="Nat. Ecol. Evol.">
        <title>Megaphylogeny resolves global patterns of mushroom evolution.</title>
        <authorList>
            <person name="Varga T."/>
            <person name="Krizsan K."/>
            <person name="Foldi C."/>
            <person name="Dima B."/>
            <person name="Sanchez-Garcia M."/>
            <person name="Sanchez-Ramirez S."/>
            <person name="Szollosi G.J."/>
            <person name="Szarkandi J.G."/>
            <person name="Papp V."/>
            <person name="Albert L."/>
            <person name="Andreopoulos W."/>
            <person name="Angelini C."/>
            <person name="Antonin V."/>
            <person name="Barry K.W."/>
            <person name="Bougher N.L."/>
            <person name="Buchanan P."/>
            <person name="Buyck B."/>
            <person name="Bense V."/>
            <person name="Catcheside P."/>
            <person name="Chovatia M."/>
            <person name="Cooper J."/>
            <person name="Damon W."/>
            <person name="Desjardin D."/>
            <person name="Finy P."/>
            <person name="Geml J."/>
            <person name="Haridas S."/>
            <person name="Hughes K."/>
            <person name="Justo A."/>
            <person name="Karasinski D."/>
            <person name="Kautmanova I."/>
            <person name="Kiss B."/>
            <person name="Kocsube S."/>
            <person name="Kotiranta H."/>
            <person name="LaButti K.M."/>
            <person name="Lechner B.E."/>
            <person name="Liimatainen K."/>
            <person name="Lipzen A."/>
            <person name="Lukacs Z."/>
            <person name="Mihaltcheva S."/>
            <person name="Morgado L.N."/>
            <person name="Niskanen T."/>
            <person name="Noordeloos M.E."/>
            <person name="Ohm R.A."/>
            <person name="Ortiz-Santana B."/>
            <person name="Ovrebo C."/>
            <person name="Racz N."/>
            <person name="Riley R."/>
            <person name="Savchenko A."/>
            <person name="Shiryaev A."/>
            <person name="Soop K."/>
            <person name="Spirin V."/>
            <person name="Szebenyi C."/>
            <person name="Tomsovsky M."/>
            <person name="Tulloss R.E."/>
            <person name="Uehling J."/>
            <person name="Grigoriev I.V."/>
            <person name="Vagvolgyi C."/>
            <person name="Papp T."/>
            <person name="Martin F.M."/>
            <person name="Miettinen O."/>
            <person name="Hibbett D.S."/>
            <person name="Nagy L.G."/>
        </authorList>
    </citation>
    <scope>NUCLEOTIDE SEQUENCE [LARGE SCALE GENOMIC DNA]</scope>
    <source>
        <strain evidence="5 6">CBS 309.79</strain>
    </source>
</reference>
<feature type="region of interest" description="Disordered" evidence="3">
    <location>
        <begin position="296"/>
        <end position="339"/>
    </location>
</feature>
<dbReference type="AlphaFoldDB" id="A0A5C3QKF0"/>
<dbReference type="OrthoDB" id="2270193at2759"/>
<evidence type="ECO:0000313" key="5">
    <source>
        <dbReference type="EMBL" id="TFL00699.1"/>
    </source>
</evidence>
<dbReference type="Proteomes" id="UP000305067">
    <property type="component" value="Unassembled WGS sequence"/>
</dbReference>
<feature type="zinc finger region" description="C3H1-type" evidence="1">
    <location>
        <begin position="347"/>
        <end position="375"/>
    </location>
</feature>
<evidence type="ECO:0000256" key="1">
    <source>
        <dbReference type="PROSITE-ProRule" id="PRU00723"/>
    </source>
</evidence>
<dbReference type="PROSITE" id="PS50103">
    <property type="entry name" value="ZF_C3H1"/>
    <property type="match status" value="2"/>
</dbReference>
<feature type="compositionally biased region" description="Low complexity" evidence="3">
    <location>
        <begin position="296"/>
        <end position="312"/>
    </location>
</feature>
<name>A0A5C3QKF0_9AGAR</name>
<evidence type="ECO:0000256" key="2">
    <source>
        <dbReference type="SAM" id="Coils"/>
    </source>
</evidence>
<dbReference type="Pfam" id="PF25543">
    <property type="entry name" value="zf-CCCH_tandem"/>
    <property type="match status" value="1"/>
</dbReference>
<evidence type="ECO:0000313" key="6">
    <source>
        <dbReference type="Proteomes" id="UP000305067"/>
    </source>
</evidence>
<dbReference type="GO" id="GO:0008270">
    <property type="term" value="F:zinc ion binding"/>
    <property type="evidence" value="ECO:0007669"/>
    <property type="project" value="UniProtKB-KW"/>
</dbReference>